<evidence type="ECO:0000313" key="9">
    <source>
        <dbReference type="EMBL" id="SEC20709.1"/>
    </source>
</evidence>
<evidence type="ECO:0000313" key="10">
    <source>
        <dbReference type="Proteomes" id="UP000199665"/>
    </source>
</evidence>
<dbReference type="Gene3D" id="3.40.50.150">
    <property type="entry name" value="Vaccinia Virus protein VP39"/>
    <property type="match status" value="1"/>
</dbReference>
<dbReference type="PANTHER" id="PTHR44998">
    <property type="match status" value="1"/>
</dbReference>
<dbReference type="Pfam" id="PF13489">
    <property type="entry name" value="Methyltransf_23"/>
    <property type="match status" value="1"/>
</dbReference>
<comment type="caution">
    <text evidence="9">The sequence shown here is derived from an EMBL/GenBank/DDBJ whole genome shotgun (WGS) entry which is preliminary data.</text>
</comment>
<feature type="domain" description="O-GlcNAc transferase C-terminal" evidence="8">
    <location>
        <begin position="434"/>
        <end position="619"/>
    </location>
</feature>
<dbReference type="SMART" id="SM00028">
    <property type="entry name" value="TPR"/>
    <property type="match status" value="2"/>
</dbReference>
<comment type="pathway">
    <text evidence="1">Protein modification; protein glycosylation.</text>
</comment>
<organism evidence="9 10">
    <name type="scientific">Pseudomonas mohnii</name>
    <dbReference type="NCBI Taxonomy" id="395600"/>
    <lineage>
        <taxon>Bacteria</taxon>
        <taxon>Pseudomonadati</taxon>
        <taxon>Pseudomonadota</taxon>
        <taxon>Gammaproteobacteria</taxon>
        <taxon>Pseudomonadales</taxon>
        <taxon>Pseudomonadaceae</taxon>
        <taxon>Pseudomonas</taxon>
    </lineage>
</organism>
<dbReference type="InterPro" id="IPR029489">
    <property type="entry name" value="OGT/SEC/SPY_C"/>
</dbReference>
<sequence>MSPSRSCDHFFEKITSMTIQEGRLEALLAQINSGHATEALTELGQLLEQLPENPALLGLRAEALRLSGRFAEAVEAFKLAAEKGAGARNWLAAGILLAAMRTTDDALQCLLKAHAEAPDNDEVLDALITTCFNANRQHEGIEFARLQLTVSLNPRLLTHAALLLQSNDCYEESSNAFKKILQLAPEDPAVIGAALVPARFTCDWDWIEALQQKIGNWYDQAAFDLPQEYPLTHLTWCPDEARNLGVTQTYVKRMVPAVAPIATPVATSRPGKRIRVGYVSCDFRNHATMHLMAGLLESHDRERFEVFAYDYSAFDVSEYRQRFINAVEHHVAIDAMSDQQAAERIAADQLDILFDLKLYTGGSRPGILAYRPASLQVAYLGYPGSAANTDIDYIVSDRFVTPDSSTPHYSEAFCRLPHSYQCNDRKRGAAAAPTTRAANGLPDDKVVFGAFNQSYKIDRTSFSVWLRVLAEVPDSVLWLLGQCDAAIANLTHHAQLAGIDPQRLIFAPFAMPQDHLARLQLADAVLDTLVCNGHTTTSDALWASVPVITSRGKHFCSRVSESLLNAIELPELVGADHDDMVRIGKRIGTDADYRMALRDKVAANRLTTPLFDTLRFTRNFETAIELMTRQHRIGVKGEHIDVPDGGPVEPKPVVEPALDTCALPLQEPYPACPLCEGASTTLGYANCTVHPLWHEPLPPTIEWMQCPSCGHVHNRHYWTEAGLAEVFRNANASQLAQSSGYHDSKRAIWSPVVDKVAGLLGGFQAVVSPANRPVWLDVGCGDGALVMTAGDYGFSALGLDARAETVNQIQNLGFKALQHDFMTLQVEVVLDVLSMMDVLEHMPYPLEALRKAAQVLRPGGVIVISLPDLTSSSWKIMDAENANPYWLEIEHFHNFSRDRLIALLKDSGFTVVDFAIPNRYKAQMELYAVRR</sequence>
<proteinExistence type="inferred from homology"/>
<evidence type="ECO:0000256" key="4">
    <source>
        <dbReference type="ARBA" id="ARBA00022676"/>
    </source>
</evidence>
<evidence type="ECO:0000256" key="6">
    <source>
        <dbReference type="ARBA" id="ARBA00022737"/>
    </source>
</evidence>
<dbReference type="EMBL" id="FNRV01000001">
    <property type="protein sequence ID" value="SEC20709.1"/>
    <property type="molecule type" value="Genomic_DNA"/>
</dbReference>
<keyword evidence="7" id="KW-0802">TPR repeat</keyword>
<dbReference type="GO" id="GO:0016740">
    <property type="term" value="F:transferase activity"/>
    <property type="evidence" value="ECO:0007669"/>
    <property type="project" value="UniProtKB-KW"/>
</dbReference>
<keyword evidence="6" id="KW-0677">Repeat</keyword>
<dbReference type="SUPFAM" id="SSF53335">
    <property type="entry name" value="S-adenosyl-L-methionine-dependent methyltransferases"/>
    <property type="match status" value="1"/>
</dbReference>
<feature type="domain" description="O-GlcNAc transferase C-terminal" evidence="8">
    <location>
        <begin position="259"/>
        <end position="426"/>
    </location>
</feature>
<evidence type="ECO:0000256" key="3">
    <source>
        <dbReference type="ARBA" id="ARBA00011970"/>
    </source>
</evidence>
<comment type="similarity">
    <text evidence="2">Belongs to the glycosyltransferase 41 family. O-GlcNAc transferase subfamily.</text>
</comment>
<reference evidence="9 10" key="1">
    <citation type="submission" date="2016-10" db="EMBL/GenBank/DDBJ databases">
        <authorList>
            <person name="Varghese N."/>
            <person name="Submissions S."/>
        </authorList>
    </citation>
    <scope>NUCLEOTIDE SEQUENCE [LARGE SCALE GENOMIC DNA]</scope>
    <source>
        <strain evidence="9 10">DSM 18327</strain>
    </source>
</reference>
<dbReference type="Gene3D" id="3.40.50.11380">
    <property type="match status" value="1"/>
</dbReference>
<dbReference type="EC" id="2.4.1.255" evidence="3"/>
<evidence type="ECO:0000259" key="8">
    <source>
        <dbReference type="Pfam" id="PF13844"/>
    </source>
</evidence>
<evidence type="ECO:0000256" key="1">
    <source>
        <dbReference type="ARBA" id="ARBA00004922"/>
    </source>
</evidence>
<dbReference type="PANTHER" id="PTHR44998:SF1">
    <property type="entry name" value="UDP-N-ACETYLGLUCOSAMINE--PEPTIDE N-ACETYLGLUCOSAMINYLTRANSFERASE 110 KDA SUBUNIT"/>
    <property type="match status" value="1"/>
</dbReference>
<dbReference type="InterPro" id="IPR011990">
    <property type="entry name" value="TPR-like_helical_dom_sf"/>
</dbReference>
<evidence type="ECO:0000256" key="2">
    <source>
        <dbReference type="ARBA" id="ARBA00005386"/>
    </source>
</evidence>
<name>A0ABY0XUF3_9PSED</name>
<gene>
    <name evidence="9" type="ORF">SAMN05216205_1752</name>
</gene>
<protein>
    <recommendedName>
        <fullName evidence="3">protein O-GlcNAc transferase</fullName>
        <ecNumber evidence="3">2.4.1.255</ecNumber>
    </recommendedName>
</protein>
<keyword evidence="4" id="KW-0328">Glycosyltransferase</keyword>
<keyword evidence="10" id="KW-1185">Reference proteome</keyword>
<dbReference type="Gene3D" id="3.40.50.2000">
    <property type="entry name" value="Glycogen Phosphorylase B"/>
    <property type="match status" value="1"/>
</dbReference>
<evidence type="ECO:0000256" key="5">
    <source>
        <dbReference type="ARBA" id="ARBA00022679"/>
    </source>
</evidence>
<dbReference type="Gene3D" id="1.25.40.10">
    <property type="entry name" value="Tetratricopeptide repeat domain"/>
    <property type="match status" value="1"/>
</dbReference>
<dbReference type="Pfam" id="PF13844">
    <property type="entry name" value="Glyco_transf_41"/>
    <property type="match status" value="2"/>
</dbReference>
<dbReference type="InterPro" id="IPR029063">
    <property type="entry name" value="SAM-dependent_MTases_sf"/>
</dbReference>
<dbReference type="SUPFAM" id="SSF48452">
    <property type="entry name" value="TPR-like"/>
    <property type="match status" value="1"/>
</dbReference>
<dbReference type="InterPro" id="IPR019734">
    <property type="entry name" value="TPR_rpt"/>
</dbReference>
<dbReference type="CDD" id="cd02440">
    <property type="entry name" value="AdoMet_MTases"/>
    <property type="match status" value="1"/>
</dbReference>
<keyword evidence="5 9" id="KW-0808">Transferase</keyword>
<evidence type="ECO:0000256" key="7">
    <source>
        <dbReference type="ARBA" id="ARBA00022803"/>
    </source>
</evidence>
<accession>A0ABY0XUF3</accession>
<dbReference type="Proteomes" id="UP000199665">
    <property type="component" value="Unassembled WGS sequence"/>
</dbReference>